<name>A0A915HPR6_ROMCU</name>
<organism evidence="1 2">
    <name type="scientific">Romanomermis culicivorax</name>
    <name type="common">Nematode worm</name>
    <dbReference type="NCBI Taxonomy" id="13658"/>
    <lineage>
        <taxon>Eukaryota</taxon>
        <taxon>Metazoa</taxon>
        <taxon>Ecdysozoa</taxon>
        <taxon>Nematoda</taxon>
        <taxon>Enoplea</taxon>
        <taxon>Dorylaimia</taxon>
        <taxon>Mermithida</taxon>
        <taxon>Mermithoidea</taxon>
        <taxon>Mermithidae</taxon>
        <taxon>Romanomermis</taxon>
    </lineage>
</organism>
<accession>A0A915HPR6</accession>
<reference evidence="2" key="1">
    <citation type="submission" date="2022-11" db="UniProtKB">
        <authorList>
            <consortium name="WormBaseParasite"/>
        </authorList>
    </citation>
    <scope>IDENTIFICATION</scope>
</reference>
<proteinExistence type="predicted"/>
<keyword evidence="1" id="KW-1185">Reference proteome</keyword>
<evidence type="ECO:0000313" key="2">
    <source>
        <dbReference type="WBParaSite" id="nRc.2.0.1.t03496-RA"/>
    </source>
</evidence>
<dbReference type="AlphaFoldDB" id="A0A915HPR6"/>
<dbReference type="Proteomes" id="UP000887565">
    <property type="component" value="Unplaced"/>
</dbReference>
<sequence>MRIITLHTCALDVNRAEILQAVTTARQRAIQTQETSRQIISAATGPLTNEAKARFPRYSTIQRQLARNWMHVHMPYPNALTIVDINIPPALSITKGGAPFLLFDSGAADLD</sequence>
<dbReference type="WBParaSite" id="nRc.2.0.1.t03496-RA">
    <property type="protein sequence ID" value="nRc.2.0.1.t03496-RA"/>
    <property type="gene ID" value="nRc.2.0.1.g03496"/>
</dbReference>
<evidence type="ECO:0000313" key="1">
    <source>
        <dbReference type="Proteomes" id="UP000887565"/>
    </source>
</evidence>
<protein>
    <submittedName>
        <fullName evidence="2">Uncharacterized protein</fullName>
    </submittedName>
</protein>